<name>A0A9P6W9H3_RHOMI</name>
<dbReference type="EMBL" id="PUHQ01000005">
    <property type="protein sequence ID" value="KAG0666340.1"/>
    <property type="molecule type" value="Genomic_DNA"/>
</dbReference>
<feature type="region of interest" description="Disordered" evidence="1">
    <location>
        <begin position="68"/>
        <end position="109"/>
    </location>
</feature>
<evidence type="ECO:0000313" key="2">
    <source>
        <dbReference type="EMBL" id="KAG0666340.1"/>
    </source>
</evidence>
<protein>
    <submittedName>
        <fullName evidence="2">Uncharacterized protein</fullName>
    </submittedName>
</protein>
<proteinExistence type="predicted"/>
<reference evidence="2 3" key="1">
    <citation type="submission" date="2020-11" db="EMBL/GenBank/DDBJ databases">
        <title>Kefir isolates.</title>
        <authorList>
            <person name="Marcisauskas S."/>
            <person name="Kim Y."/>
            <person name="Blasche S."/>
        </authorList>
    </citation>
    <scope>NUCLEOTIDE SEQUENCE [LARGE SCALE GENOMIC DNA]</scope>
    <source>
        <strain evidence="2 3">KR</strain>
    </source>
</reference>
<comment type="caution">
    <text evidence="2">The sequence shown here is derived from an EMBL/GenBank/DDBJ whole genome shotgun (WGS) entry which is preliminary data.</text>
</comment>
<sequence>MPELTISYAISRASPAPTDPPANDTVSFLLDASSRQQHLASLQQALGDARAQMNDRLTEWKDVLKDVEKQQQKKNKKRAEDDADDDEDDEDLEDAESRLKSRTRPFWRS</sequence>
<organism evidence="2 3">
    <name type="scientific">Rhodotorula mucilaginosa</name>
    <name type="common">Yeast</name>
    <name type="synonym">Rhodotorula rubra</name>
    <dbReference type="NCBI Taxonomy" id="5537"/>
    <lineage>
        <taxon>Eukaryota</taxon>
        <taxon>Fungi</taxon>
        <taxon>Dikarya</taxon>
        <taxon>Basidiomycota</taxon>
        <taxon>Pucciniomycotina</taxon>
        <taxon>Microbotryomycetes</taxon>
        <taxon>Sporidiobolales</taxon>
        <taxon>Sporidiobolaceae</taxon>
        <taxon>Rhodotorula</taxon>
    </lineage>
</organism>
<dbReference type="OrthoDB" id="2537909at2759"/>
<dbReference type="AlphaFoldDB" id="A0A9P6W9H3"/>
<keyword evidence="3" id="KW-1185">Reference proteome</keyword>
<accession>A0A9P6W9H3</accession>
<evidence type="ECO:0000313" key="3">
    <source>
        <dbReference type="Proteomes" id="UP000777482"/>
    </source>
</evidence>
<dbReference type="Proteomes" id="UP000777482">
    <property type="component" value="Unassembled WGS sequence"/>
</dbReference>
<feature type="compositionally biased region" description="Basic residues" evidence="1">
    <location>
        <begin position="100"/>
        <end position="109"/>
    </location>
</feature>
<gene>
    <name evidence="2" type="ORF">C6P46_004908</name>
</gene>
<feature type="compositionally biased region" description="Acidic residues" evidence="1">
    <location>
        <begin position="81"/>
        <end position="94"/>
    </location>
</feature>
<evidence type="ECO:0000256" key="1">
    <source>
        <dbReference type="SAM" id="MobiDB-lite"/>
    </source>
</evidence>